<dbReference type="STRING" id="1987383.A5844_002174"/>
<dbReference type="Gene3D" id="3.20.20.450">
    <property type="entry name" value="EAL domain"/>
    <property type="match status" value="1"/>
</dbReference>
<dbReference type="RefSeq" id="WP_086285211.1">
    <property type="nucleotide sequence ID" value="NZ_NGMO01000003.1"/>
</dbReference>
<accession>A0A242JYS1</accession>
<sequence length="235" mass="28304">MNYDELKFFEQGIHHAKTREIIFFELLLRKEEDENIFPKDSYLFMLSHQEEHKRYVKWLQKTLIQILETNPDKRFSFNLDPQELEYEETFVLLEELRKYKKRLIIEITEKPPMKRNYPYFSSVNVEAFKKIVRLGYQIALDDIGQGINSLDNVLELKNYFHIFKFSALSFQKRVSEEILQKIIILYADVARQLDKTFVVEGIENQKFAKWVETNISCYHQGYLYSTPEKIVSIDY</sequence>
<dbReference type="GO" id="GO:0071111">
    <property type="term" value="F:cyclic-guanylate-specific phosphodiesterase activity"/>
    <property type="evidence" value="ECO:0007669"/>
    <property type="project" value="InterPro"/>
</dbReference>
<dbReference type="EMBL" id="NGMO01000003">
    <property type="protein sequence ID" value="OTP10474.1"/>
    <property type="molecule type" value="Genomic_DNA"/>
</dbReference>
<keyword evidence="3" id="KW-1185">Reference proteome</keyword>
<evidence type="ECO:0000313" key="2">
    <source>
        <dbReference type="EMBL" id="OTP10474.1"/>
    </source>
</evidence>
<gene>
    <name evidence="2" type="ORF">A5844_002174</name>
</gene>
<organism evidence="2 3">
    <name type="scientific">Candidatus Enterococcus wittei</name>
    <dbReference type="NCBI Taxonomy" id="1987383"/>
    <lineage>
        <taxon>Bacteria</taxon>
        <taxon>Bacillati</taxon>
        <taxon>Bacillota</taxon>
        <taxon>Bacilli</taxon>
        <taxon>Lactobacillales</taxon>
        <taxon>Enterococcaceae</taxon>
        <taxon>Enterococcus</taxon>
    </lineage>
</organism>
<dbReference type="InterPro" id="IPR001633">
    <property type="entry name" value="EAL_dom"/>
</dbReference>
<name>A0A242JYS1_9ENTE</name>
<dbReference type="Proteomes" id="UP000194933">
    <property type="component" value="Unassembled WGS sequence"/>
</dbReference>
<dbReference type="PROSITE" id="PS50883">
    <property type="entry name" value="EAL"/>
    <property type="match status" value="1"/>
</dbReference>
<evidence type="ECO:0000259" key="1">
    <source>
        <dbReference type="PROSITE" id="PS50883"/>
    </source>
</evidence>
<dbReference type="PANTHER" id="PTHR33121">
    <property type="entry name" value="CYCLIC DI-GMP PHOSPHODIESTERASE PDEF"/>
    <property type="match status" value="1"/>
</dbReference>
<feature type="domain" description="EAL" evidence="1">
    <location>
        <begin position="1"/>
        <end position="235"/>
    </location>
</feature>
<proteinExistence type="predicted"/>
<protein>
    <recommendedName>
        <fullName evidence="1">EAL domain-containing protein</fullName>
    </recommendedName>
</protein>
<dbReference type="SUPFAM" id="SSF141868">
    <property type="entry name" value="EAL domain-like"/>
    <property type="match status" value="1"/>
</dbReference>
<evidence type="ECO:0000313" key="3">
    <source>
        <dbReference type="Proteomes" id="UP000194933"/>
    </source>
</evidence>
<comment type="caution">
    <text evidence="2">The sequence shown here is derived from an EMBL/GenBank/DDBJ whole genome shotgun (WGS) entry which is preliminary data.</text>
</comment>
<dbReference type="InterPro" id="IPR050706">
    <property type="entry name" value="Cyclic-di-GMP_PDE-like"/>
</dbReference>
<dbReference type="AlphaFoldDB" id="A0A242JYS1"/>
<reference evidence="2 3" key="1">
    <citation type="submission" date="2017-05" db="EMBL/GenBank/DDBJ databases">
        <title>The Genome Sequence of Enterococcus sp. 10A9_DIV0425.</title>
        <authorList>
            <consortium name="The Broad Institute Genomics Platform"/>
            <consortium name="The Broad Institute Genomic Center for Infectious Diseases"/>
            <person name="Earl A."/>
            <person name="Manson A."/>
            <person name="Schwartman J."/>
            <person name="Gilmore M."/>
            <person name="Abouelleil A."/>
            <person name="Cao P."/>
            <person name="Chapman S."/>
            <person name="Cusick C."/>
            <person name="Shea T."/>
            <person name="Young S."/>
            <person name="Neafsey D."/>
            <person name="Nusbaum C."/>
            <person name="Birren B."/>
        </authorList>
    </citation>
    <scope>NUCLEOTIDE SEQUENCE [LARGE SCALE GENOMIC DNA]</scope>
    <source>
        <strain evidence="2 3">10A9_DIV0425</strain>
    </source>
</reference>
<dbReference type="SMART" id="SM00052">
    <property type="entry name" value="EAL"/>
    <property type="match status" value="1"/>
</dbReference>
<dbReference type="InterPro" id="IPR035919">
    <property type="entry name" value="EAL_sf"/>
</dbReference>
<dbReference type="Pfam" id="PF00563">
    <property type="entry name" value="EAL"/>
    <property type="match status" value="1"/>
</dbReference>
<dbReference type="PANTHER" id="PTHR33121:SF79">
    <property type="entry name" value="CYCLIC DI-GMP PHOSPHODIESTERASE PDED-RELATED"/>
    <property type="match status" value="1"/>
</dbReference>